<reference evidence="4 5" key="1">
    <citation type="submission" date="2017-11" db="EMBL/GenBank/DDBJ databases">
        <title>De novo assembly and phasing of dikaryotic genomes from two isolates of Puccinia coronata f. sp. avenae, the causal agent of oat crown rust.</title>
        <authorList>
            <person name="Miller M.E."/>
            <person name="Zhang Y."/>
            <person name="Omidvar V."/>
            <person name="Sperschneider J."/>
            <person name="Schwessinger B."/>
            <person name="Raley C."/>
            <person name="Palmer J.M."/>
            <person name="Garnica D."/>
            <person name="Upadhyaya N."/>
            <person name="Rathjen J."/>
            <person name="Taylor J.M."/>
            <person name="Park R.F."/>
            <person name="Dodds P.N."/>
            <person name="Hirsch C.D."/>
            <person name="Kianian S.F."/>
            <person name="Figueroa M."/>
        </authorList>
    </citation>
    <scope>NUCLEOTIDE SEQUENCE [LARGE SCALE GENOMIC DNA]</scope>
    <source>
        <strain evidence="4">12NC29</strain>
    </source>
</reference>
<feature type="non-terminal residue" evidence="4">
    <location>
        <position position="267"/>
    </location>
</feature>
<dbReference type="STRING" id="200324.A0A2N5VSH4"/>
<dbReference type="OrthoDB" id="8062037at2759"/>
<gene>
    <name evidence="4" type="ORF">PCANC_05757</name>
</gene>
<dbReference type="Gene3D" id="3.30.40.10">
    <property type="entry name" value="Zinc/RING finger domain, C3HC4 (zinc finger)"/>
    <property type="match status" value="1"/>
</dbReference>
<sequence>MPFARRVFVLLQMATLISAIPVEGVTGSSSKSLGQLREEFSPWKNQLNAFGSAPNSKSAPLNNQAENSVGPISLPQETLQRCNICSESGSAVTGKLGTTCSHPTQIIEDNDAEDEMKVKCAICLSYFEENKKTVQPFSQCEHTFQEDCKEPWTAENYTCPICRREDLIPCAEIVGPEEQVFRSDRLVLQSWYLEEQLSHLERLASRPKKWFRRLMVQLHGHHEDESGHCKRPDLGIEDSLNHLEQKFAFHDERLCCLERLASAPEIV</sequence>
<comment type="caution">
    <text evidence="4">The sequence shown here is derived from an EMBL/GenBank/DDBJ whole genome shotgun (WGS) entry which is preliminary data.</text>
</comment>
<name>A0A2N5VSH4_9BASI</name>
<proteinExistence type="predicted"/>
<dbReference type="SUPFAM" id="SSF57850">
    <property type="entry name" value="RING/U-box"/>
    <property type="match status" value="1"/>
</dbReference>
<keyword evidence="2" id="KW-0732">Signal</keyword>
<dbReference type="PANTHER" id="PTHR45676">
    <property type="entry name" value="RING-H2 FINGER PROTEIN ATL51-RELATED"/>
    <property type="match status" value="1"/>
</dbReference>
<dbReference type="Proteomes" id="UP000235388">
    <property type="component" value="Unassembled WGS sequence"/>
</dbReference>
<organism evidence="4 5">
    <name type="scientific">Puccinia coronata f. sp. avenae</name>
    <dbReference type="NCBI Taxonomy" id="200324"/>
    <lineage>
        <taxon>Eukaryota</taxon>
        <taxon>Fungi</taxon>
        <taxon>Dikarya</taxon>
        <taxon>Basidiomycota</taxon>
        <taxon>Pucciniomycotina</taxon>
        <taxon>Pucciniomycetes</taxon>
        <taxon>Pucciniales</taxon>
        <taxon>Pucciniaceae</taxon>
        <taxon>Puccinia</taxon>
    </lineage>
</organism>
<keyword evidence="1" id="KW-0862">Zinc</keyword>
<feature type="domain" description="RING-type" evidence="3">
    <location>
        <begin position="120"/>
        <end position="163"/>
    </location>
</feature>
<evidence type="ECO:0000313" key="5">
    <source>
        <dbReference type="Proteomes" id="UP000235388"/>
    </source>
</evidence>
<keyword evidence="5" id="KW-1185">Reference proteome</keyword>
<dbReference type="InterPro" id="IPR013083">
    <property type="entry name" value="Znf_RING/FYVE/PHD"/>
</dbReference>
<accession>A0A2N5VSH4</accession>
<dbReference type="Pfam" id="PF13639">
    <property type="entry name" value="zf-RING_2"/>
    <property type="match status" value="1"/>
</dbReference>
<protein>
    <recommendedName>
        <fullName evidence="3">RING-type domain-containing protein</fullName>
    </recommendedName>
</protein>
<dbReference type="PROSITE" id="PS50089">
    <property type="entry name" value="ZF_RING_2"/>
    <property type="match status" value="1"/>
</dbReference>
<dbReference type="GO" id="GO:0008270">
    <property type="term" value="F:zinc ion binding"/>
    <property type="evidence" value="ECO:0007669"/>
    <property type="project" value="UniProtKB-KW"/>
</dbReference>
<dbReference type="GO" id="GO:0016567">
    <property type="term" value="P:protein ubiquitination"/>
    <property type="evidence" value="ECO:0007669"/>
    <property type="project" value="TreeGrafter"/>
</dbReference>
<dbReference type="AlphaFoldDB" id="A0A2N5VSH4"/>
<evidence type="ECO:0000259" key="3">
    <source>
        <dbReference type="PROSITE" id="PS50089"/>
    </source>
</evidence>
<dbReference type="PANTHER" id="PTHR45676:SF41">
    <property type="entry name" value="RING-H2 FINGER PROTEIN ATL66"/>
    <property type="match status" value="1"/>
</dbReference>
<dbReference type="EMBL" id="PGCJ01000071">
    <property type="protein sequence ID" value="PLW52944.1"/>
    <property type="molecule type" value="Genomic_DNA"/>
</dbReference>
<keyword evidence="1" id="KW-0479">Metal-binding</keyword>
<evidence type="ECO:0000256" key="2">
    <source>
        <dbReference type="SAM" id="SignalP"/>
    </source>
</evidence>
<evidence type="ECO:0000313" key="4">
    <source>
        <dbReference type="EMBL" id="PLW52944.1"/>
    </source>
</evidence>
<feature type="chain" id="PRO_5014607145" description="RING-type domain-containing protein" evidence="2">
    <location>
        <begin position="20"/>
        <end position="267"/>
    </location>
</feature>
<feature type="signal peptide" evidence="2">
    <location>
        <begin position="1"/>
        <end position="19"/>
    </location>
</feature>
<evidence type="ECO:0000256" key="1">
    <source>
        <dbReference type="PROSITE-ProRule" id="PRU00175"/>
    </source>
</evidence>
<keyword evidence="1" id="KW-0863">Zinc-finger</keyword>
<dbReference type="InterPro" id="IPR001841">
    <property type="entry name" value="Znf_RING"/>
</dbReference>